<reference evidence="5 6" key="1">
    <citation type="journal article" date="2013" name="Genome Announc.">
        <title>Genome sequences for three denitrifying bacterial strains isolated from a uranium- and nitrate-contaminated subsurface environment.</title>
        <authorList>
            <person name="Venkatramanan R."/>
            <person name="Prakash O."/>
            <person name="Woyke T."/>
            <person name="Chain P."/>
            <person name="Goodwin L.A."/>
            <person name="Watson D."/>
            <person name="Brooks S."/>
            <person name="Kostka J.E."/>
            <person name="Green S.J."/>
        </authorList>
    </citation>
    <scope>NUCLEOTIDE SEQUENCE [LARGE SCALE GENOMIC DNA]</scope>
    <source>
        <strain evidence="5 6">1NES1</strain>
    </source>
</reference>
<dbReference type="InterPro" id="IPR029063">
    <property type="entry name" value="SAM-dependent_MTases_sf"/>
</dbReference>
<keyword evidence="6" id="KW-1185">Reference proteome</keyword>
<dbReference type="eggNOG" id="COG2226">
    <property type="taxonomic scope" value="Bacteria"/>
</dbReference>
<dbReference type="PANTHER" id="PTHR13090">
    <property type="entry name" value="ARGININE-HYDROXYLASE NDUFAF5, MITOCHONDRIAL"/>
    <property type="match status" value="1"/>
</dbReference>
<sequence length="302" mass="33003">MDTNAMAGAPQIFDQGLIRARRNRIAAQGRTTESDFLLSRVAEDFVERLGIVHREFALAASIGAYHGLLAERLRELPNVGDIIDVESSERCLSLSVGRKIAAKDDALPFAAQSLDLVVSGLSLHLINDLPGVLVQINRALKPDGLFLAALLGGETLKELREAWILAEEELFGGASPRVAPFADVRELGSLLQRAGFALPVADSDVVRVTYESPLALMRDLKAMAASNMLIERRRTPVSRRLLLRAAEVYQERFGLPDGRIPATFEIVTLTGWVPHESQQKPLAPGSAHVRLSDVLKPRPKNP</sequence>
<dbReference type="Pfam" id="PF08241">
    <property type="entry name" value="Methyltransf_11"/>
    <property type="match status" value="1"/>
</dbReference>
<dbReference type="AlphaFoldDB" id="N0B8Y7"/>
<dbReference type="SUPFAM" id="SSF53335">
    <property type="entry name" value="S-adenosyl-L-methionine-dependent methyltransferases"/>
    <property type="match status" value="1"/>
</dbReference>
<dbReference type="Proteomes" id="UP000005952">
    <property type="component" value="Chromosome"/>
</dbReference>
<dbReference type="KEGG" id="hdt:HYPDE_39118"/>
<feature type="region of interest" description="Disordered" evidence="3">
    <location>
        <begin position="278"/>
        <end position="302"/>
    </location>
</feature>
<evidence type="ECO:0000256" key="3">
    <source>
        <dbReference type="SAM" id="MobiDB-lite"/>
    </source>
</evidence>
<dbReference type="InterPro" id="IPR013216">
    <property type="entry name" value="Methyltransf_11"/>
</dbReference>
<dbReference type="Gene3D" id="3.40.50.150">
    <property type="entry name" value="Vaccinia Virus protein VP39"/>
    <property type="match status" value="1"/>
</dbReference>
<accession>N0B8Y7</accession>
<evidence type="ECO:0000313" key="5">
    <source>
        <dbReference type="EMBL" id="AGK59493.1"/>
    </source>
</evidence>
<feature type="domain" description="Methyltransferase type 11" evidence="4">
    <location>
        <begin position="62"/>
        <end position="147"/>
    </location>
</feature>
<organism evidence="5 6">
    <name type="scientific">Hyphomicrobium denitrificans 1NES1</name>
    <dbReference type="NCBI Taxonomy" id="670307"/>
    <lineage>
        <taxon>Bacteria</taxon>
        <taxon>Pseudomonadati</taxon>
        <taxon>Pseudomonadota</taxon>
        <taxon>Alphaproteobacteria</taxon>
        <taxon>Hyphomicrobiales</taxon>
        <taxon>Hyphomicrobiaceae</taxon>
        <taxon>Hyphomicrobium</taxon>
    </lineage>
</organism>
<gene>
    <name evidence="5" type="ORF">HYPDE_39118</name>
</gene>
<evidence type="ECO:0000313" key="6">
    <source>
        <dbReference type="Proteomes" id="UP000005952"/>
    </source>
</evidence>
<keyword evidence="1 5" id="KW-0489">Methyltransferase</keyword>
<proteinExistence type="predicted"/>
<protein>
    <submittedName>
        <fullName evidence="5">Type 11 methyltransferase</fullName>
    </submittedName>
</protein>
<dbReference type="STRING" id="670307.HYPDE_39118"/>
<dbReference type="GO" id="GO:0032259">
    <property type="term" value="P:methylation"/>
    <property type="evidence" value="ECO:0007669"/>
    <property type="project" value="UniProtKB-KW"/>
</dbReference>
<dbReference type="GO" id="GO:0008757">
    <property type="term" value="F:S-adenosylmethionine-dependent methyltransferase activity"/>
    <property type="evidence" value="ECO:0007669"/>
    <property type="project" value="InterPro"/>
</dbReference>
<keyword evidence="2 5" id="KW-0808">Transferase</keyword>
<evidence type="ECO:0000256" key="1">
    <source>
        <dbReference type="ARBA" id="ARBA00022603"/>
    </source>
</evidence>
<dbReference type="PANTHER" id="PTHR13090:SF1">
    <property type="entry name" value="ARGININE-HYDROXYLASE NDUFAF5, MITOCHONDRIAL"/>
    <property type="match status" value="1"/>
</dbReference>
<name>N0B8Y7_9HYPH</name>
<dbReference type="InterPro" id="IPR050602">
    <property type="entry name" value="Malonyl-ACP_OMT"/>
</dbReference>
<dbReference type="HOGENOM" id="CLU_046586_0_3_5"/>
<dbReference type="EMBL" id="CP005587">
    <property type="protein sequence ID" value="AGK59493.1"/>
    <property type="molecule type" value="Genomic_DNA"/>
</dbReference>
<evidence type="ECO:0000259" key="4">
    <source>
        <dbReference type="Pfam" id="PF08241"/>
    </source>
</evidence>
<evidence type="ECO:0000256" key="2">
    <source>
        <dbReference type="ARBA" id="ARBA00022679"/>
    </source>
</evidence>